<accession>A0A9X1IIU5</accession>
<sequence>MSVAEEEMPSPPSLEEQILAALEQALAEGRSDAAEHLLRALEALCGDASPGTPLADAYLTVAGERAPERSRH</sequence>
<name>A0A9X1IIU5_9PROT</name>
<dbReference type="EMBL" id="JAJAQI010000055">
    <property type="protein sequence ID" value="MCB4824864.1"/>
    <property type="molecule type" value="Genomic_DNA"/>
</dbReference>
<evidence type="ECO:0000313" key="2">
    <source>
        <dbReference type="Proteomes" id="UP001139311"/>
    </source>
</evidence>
<evidence type="ECO:0000313" key="1">
    <source>
        <dbReference type="EMBL" id="MCB4824864.1"/>
    </source>
</evidence>
<dbReference type="RefSeq" id="WP_226613414.1">
    <property type="nucleotide sequence ID" value="NZ_JAJAQI010000055.1"/>
</dbReference>
<dbReference type="Proteomes" id="UP001139311">
    <property type="component" value="Unassembled WGS sequence"/>
</dbReference>
<keyword evidence="2" id="KW-1185">Reference proteome</keyword>
<comment type="caution">
    <text evidence="1">The sequence shown here is derived from an EMBL/GenBank/DDBJ whole genome shotgun (WGS) entry which is preliminary data.</text>
</comment>
<gene>
    <name evidence="1" type="ORF">LHA35_24335</name>
</gene>
<proteinExistence type="predicted"/>
<protein>
    <submittedName>
        <fullName evidence="1">Uncharacterized protein</fullName>
    </submittedName>
</protein>
<dbReference type="AlphaFoldDB" id="A0A9X1IIU5"/>
<organism evidence="1 2">
    <name type="scientific">Roseicella aerolata</name>
    <dbReference type="NCBI Taxonomy" id="2883479"/>
    <lineage>
        <taxon>Bacteria</taxon>
        <taxon>Pseudomonadati</taxon>
        <taxon>Pseudomonadota</taxon>
        <taxon>Alphaproteobacteria</taxon>
        <taxon>Acetobacterales</taxon>
        <taxon>Roseomonadaceae</taxon>
        <taxon>Roseicella</taxon>
    </lineage>
</organism>
<reference evidence="1" key="1">
    <citation type="submission" date="2021-10" db="EMBL/GenBank/DDBJ databases">
        <title>Roseicella aerolatum sp. nov., isolated from aerosols of e-waste dismantling site.</title>
        <authorList>
            <person name="Qin T."/>
        </authorList>
    </citation>
    <scope>NUCLEOTIDE SEQUENCE</scope>
    <source>
        <strain evidence="1">GB24</strain>
    </source>
</reference>